<dbReference type="NCBIfam" id="TIGR00221">
    <property type="entry name" value="nagA"/>
    <property type="match status" value="1"/>
</dbReference>
<gene>
    <name evidence="7" type="primary">nagA</name>
    <name evidence="7" type="ORF">RI844_12955</name>
</gene>
<proteinExistence type="inferred from homology"/>
<organism evidence="7 8">
    <name type="scientific">Thalassotalea fonticola</name>
    <dbReference type="NCBI Taxonomy" id="3065649"/>
    <lineage>
        <taxon>Bacteria</taxon>
        <taxon>Pseudomonadati</taxon>
        <taxon>Pseudomonadota</taxon>
        <taxon>Gammaproteobacteria</taxon>
        <taxon>Alteromonadales</taxon>
        <taxon>Colwelliaceae</taxon>
        <taxon>Thalassotalea</taxon>
    </lineage>
</organism>
<evidence type="ECO:0000256" key="3">
    <source>
        <dbReference type="ARBA" id="ARBA00022801"/>
    </source>
</evidence>
<dbReference type="PIRSF" id="PIRSF038994">
    <property type="entry name" value="NagA"/>
    <property type="match status" value="1"/>
</dbReference>
<dbReference type="RefSeq" id="WP_348395091.1">
    <property type="nucleotide sequence ID" value="NZ_CP136600.1"/>
</dbReference>
<evidence type="ECO:0000256" key="5">
    <source>
        <dbReference type="PIRNR" id="PIRNR038994"/>
    </source>
</evidence>
<evidence type="ECO:0000313" key="8">
    <source>
        <dbReference type="Proteomes" id="UP001301442"/>
    </source>
</evidence>
<keyword evidence="4 5" id="KW-0119">Carbohydrate metabolism</keyword>
<sequence length="391" mass="41871">MSLTKRYYLHAKQVFAEHDVLHSHYVLIENGKISALTATAESGIEVIDLGQNRLLPGFLDLHIHGREGCDIMDAKRESIEVISTSLAKHGVVGFLGTTVTSTWDNTLAAFTTIGQAYHDQPGGAQVLGAYNEGLFFTEDHKGAHDEKYFLPLSKDNINAIIEASQGALKVMALAPELPDSEAIIKYLASQSIRPMLGHTNADYQQTCNALHAGACGGVHVFNGMKGIHHRDPGCAGAVLMEKDAYVEVIADGVHLHPVILQMIYRLKGHKKMGLISDCIVAGGLSDGTYRLGMLEVTVDNGVARTDSGSLAGSTLTLERAVANLINLANIPALEAVHMASLVPAQFLGLGDSLGSIVAGKRACLTVVDDAYNVQATIIDGQFVYQSRKFLA</sequence>
<dbReference type="Gene3D" id="2.30.40.10">
    <property type="entry name" value="Urease, subunit C, domain 1"/>
    <property type="match status" value="1"/>
</dbReference>
<dbReference type="GO" id="GO:0008448">
    <property type="term" value="F:N-acetylglucosamine-6-phosphate deacetylase activity"/>
    <property type="evidence" value="ECO:0007669"/>
    <property type="project" value="UniProtKB-EC"/>
</dbReference>
<keyword evidence="2" id="KW-0479">Metal-binding</keyword>
<name>A0ABZ0GL43_9GAMM</name>
<comment type="similarity">
    <text evidence="1 5">Belongs to the metallo-dependent hydrolases superfamily. NagA family.</text>
</comment>
<dbReference type="EMBL" id="CP136600">
    <property type="protein sequence ID" value="WOH36277.1"/>
    <property type="molecule type" value="Genomic_DNA"/>
</dbReference>
<protein>
    <recommendedName>
        <fullName evidence="5">N-acetylgalactosamine-6-phosphate deacetylase</fullName>
        <ecNumber evidence="5">3.5.1.25</ecNumber>
    </recommendedName>
    <alternativeName>
        <fullName evidence="5">N-acetylglucosamine-6-phosphate deacetylase</fullName>
    </alternativeName>
</protein>
<evidence type="ECO:0000256" key="2">
    <source>
        <dbReference type="ARBA" id="ARBA00022723"/>
    </source>
</evidence>
<dbReference type="SUPFAM" id="SSF51556">
    <property type="entry name" value="Metallo-dependent hydrolases"/>
    <property type="match status" value="1"/>
</dbReference>
<dbReference type="Pfam" id="PF01979">
    <property type="entry name" value="Amidohydro_1"/>
    <property type="match status" value="1"/>
</dbReference>
<evidence type="ECO:0000259" key="6">
    <source>
        <dbReference type="Pfam" id="PF01979"/>
    </source>
</evidence>
<dbReference type="PANTHER" id="PTHR11113:SF14">
    <property type="entry name" value="N-ACETYLGLUCOSAMINE-6-PHOSPHATE DEACETYLASE"/>
    <property type="match status" value="1"/>
</dbReference>
<dbReference type="InterPro" id="IPR006680">
    <property type="entry name" value="Amidohydro-rel"/>
</dbReference>
<dbReference type="Gene3D" id="3.20.20.140">
    <property type="entry name" value="Metal-dependent hydrolases"/>
    <property type="match status" value="1"/>
</dbReference>
<dbReference type="InterPro" id="IPR032466">
    <property type="entry name" value="Metal_Hydrolase"/>
</dbReference>
<comment type="catalytic activity">
    <reaction evidence="5">
        <text>N-acetyl-D-glucosamine 6-phosphate + H2O = D-glucosamine 6-phosphate + acetate</text>
        <dbReference type="Rhea" id="RHEA:22936"/>
        <dbReference type="ChEBI" id="CHEBI:15377"/>
        <dbReference type="ChEBI" id="CHEBI:30089"/>
        <dbReference type="ChEBI" id="CHEBI:57513"/>
        <dbReference type="ChEBI" id="CHEBI:58725"/>
        <dbReference type="EC" id="3.5.1.25"/>
    </reaction>
</comment>
<dbReference type="EC" id="3.5.1.25" evidence="5"/>
<dbReference type="CDD" id="cd00854">
    <property type="entry name" value="NagA"/>
    <property type="match status" value="1"/>
</dbReference>
<dbReference type="InterPro" id="IPR003764">
    <property type="entry name" value="GlcNAc_6-P_deAcase"/>
</dbReference>
<dbReference type="InterPro" id="IPR011059">
    <property type="entry name" value="Metal-dep_hydrolase_composite"/>
</dbReference>
<accession>A0ABZ0GL43</accession>
<reference evidence="7 8" key="1">
    <citation type="submission" date="2023-09" db="EMBL/GenBank/DDBJ databases">
        <authorList>
            <person name="Qi X."/>
        </authorList>
    </citation>
    <scope>NUCLEOTIDE SEQUENCE [LARGE SCALE GENOMIC DNA]</scope>
    <source>
        <strain evidence="7 8">S1-1</strain>
    </source>
</reference>
<dbReference type="Proteomes" id="UP001301442">
    <property type="component" value="Chromosome"/>
</dbReference>
<keyword evidence="3 5" id="KW-0378">Hydrolase</keyword>
<dbReference type="PANTHER" id="PTHR11113">
    <property type="entry name" value="N-ACETYLGLUCOSAMINE-6-PHOSPHATE DEACETYLASE"/>
    <property type="match status" value="1"/>
</dbReference>
<evidence type="ECO:0000256" key="1">
    <source>
        <dbReference type="ARBA" id="ARBA00010716"/>
    </source>
</evidence>
<dbReference type="SUPFAM" id="SSF51338">
    <property type="entry name" value="Composite domain of metallo-dependent hydrolases"/>
    <property type="match status" value="1"/>
</dbReference>
<evidence type="ECO:0000313" key="7">
    <source>
        <dbReference type="EMBL" id="WOH36277.1"/>
    </source>
</evidence>
<feature type="domain" description="Amidohydrolase-related" evidence="6">
    <location>
        <begin position="54"/>
        <end position="383"/>
    </location>
</feature>
<keyword evidence="8" id="KW-1185">Reference proteome</keyword>
<evidence type="ECO:0000256" key="4">
    <source>
        <dbReference type="ARBA" id="ARBA00023277"/>
    </source>
</evidence>